<accession>A0AAD6ZM38</accession>
<evidence type="ECO:0000313" key="2">
    <source>
        <dbReference type="Proteomes" id="UP001218218"/>
    </source>
</evidence>
<protein>
    <submittedName>
        <fullName evidence="1">Uncharacterized protein</fullName>
    </submittedName>
</protein>
<sequence>MAQADVLYFIVSPDPDPALGARHYQDNAGPNARPYFYVKFGDGGGNHAAYRRANPDFRLVENPGVNPDSVITFPDPGSGVNVTQRYAKFLEKTLLLRFDKAHGGRSEWYKVSPTGGLTIQQLAARLSTLLTSFGTADLENNSNAFIRQFEDSMQNSA</sequence>
<organism evidence="1 2">
    <name type="scientific">Mycena albidolilacea</name>
    <dbReference type="NCBI Taxonomy" id="1033008"/>
    <lineage>
        <taxon>Eukaryota</taxon>
        <taxon>Fungi</taxon>
        <taxon>Dikarya</taxon>
        <taxon>Basidiomycota</taxon>
        <taxon>Agaricomycotina</taxon>
        <taxon>Agaricomycetes</taxon>
        <taxon>Agaricomycetidae</taxon>
        <taxon>Agaricales</taxon>
        <taxon>Marasmiineae</taxon>
        <taxon>Mycenaceae</taxon>
        <taxon>Mycena</taxon>
    </lineage>
</organism>
<dbReference type="Proteomes" id="UP001218218">
    <property type="component" value="Unassembled WGS sequence"/>
</dbReference>
<reference evidence="1" key="1">
    <citation type="submission" date="2023-03" db="EMBL/GenBank/DDBJ databases">
        <title>Massive genome expansion in bonnet fungi (Mycena s.s.) driven by repeated elements and novel gene families across ecological guilds.</title>
        <authorList>
            <consortium name="Lawrence Berkeley National Laboratory"/>
            <person name="Harder C.B."/>
            <person name="Miyauchi S."/>
            <person name="Viragh M."/>
            <person name="Kuo A."/>
            <person name="Thoen E."/>
            <person name="Andreopoulos B."/>
            <person name="Lu D."/>
            <person name="Skrede I."/>
            <person name="Drula E."/>
            <person name="Henrissat B."/>
            <person name="Morin E."/>
            <person name="Kohler A."/>
            <person name="Barry K."/>
            <person name="LaButti K."/>
            <person name="Morin E."/>
            <person name="Salamov A."/>
            <person name="Lipzen A."/>
            <person name="Mereny Z."/>
            <person name="Hegedus B."/>
            <person name="Baldrian P."/>
            <person name="Stursova M."/>
            <person name="Weitz H."/>
            <person name="Taylor A."/>
            <person name="Grigoriev I.V."/>
            <person name="Nagy L.G."/>
            <person name="Martin F."/>
            <person name="Kauserud H."/>
        </authorList>
    </citation>
    <scope>NUCLEOTIDE SEQUENCE</scope>
    <source>
        <strain evidence="1">CBHHK002</strain>
    </source>
</reference>
<dbReference type="AlphaFoldDB" id="A0AAD6ZM38"/>
<dbReference type="EMBL" id="JARIHO010000038">
    <property type="protein sequence ID" value="KAJ7328764.1"/>
    <property type="molecule type" value="Genomic_DNA"/>
</dbReference>
<gene>
    <name evidence="1" type="ORF">DFH08DRAFT_883160</name>
</gene>
<name>A0AAD6ZM38_9AGAR</name>
<evidence type="ECO:0000313" key="1">
    <source>
        <dbReference type="EMBL" id="KAJ7328764.1"/>
    </source>
</evidence>
<comment type="caution">
    <text evidence="1">The sequence shown here is derived from an EMBL/GenBank/DDBJ whole genome shotgun (WGS) entry which is preliminary data.</text>
</comment>
<keyword evidence="2" id="KW-1185">Reference proteome</keyword>
<proteinExistence type="predicted"/>